<accession>A0ABU0W1P8</accession>
<dbReference type="PANTHER" id="PTHR33164:SF57">
    <property type="entry name" value="MARR-FAMILY TRANSCRIPTIONAL REGULATOR"/>
    <property type="match status" value="1"/>
</dbReference>
<feature type="domain" description="HTH marR-type" evidence="1">
    <location>
        <begin position="23"/>
        <end position="158"/>
    </location>
</feature>
<evidence type="ECO:0000313" key="3">
    <source>
        <dbReference type="Proteomes" id="UP001239680"/>
    </source>
</evidence>
<keyword evidence="3" id="KW-1185">Reference proteome</keyword>
<dbReference type="InterPro" id="IPR036388">
    <property type="entry name" value="WH-like_DNA-bd_sf"/>
</dbReference>
<dbReference type="InterPro" id="IPR000835">
    <property type="entry name" value="HTH_MarR-typ"/>
</dbReference>
<comment type="caution">
    <text evidence="2">The sequence shown here is derived from an EMBL/GenBank/DDBJ whole genome shotgun (WGS) entry which is preliminary data.</text>
</comment>
<dbReference type="EMBL" id="JAVDBT010000018">
    <property type="protein sequence ID" value="MDQ2067889.1"/>
    <property type="molecule type" value="Genomic_DNA"/>
</dbReference>
<reference evidence="2 3" key="1">
    <citation type="submission" date="2023-08" db="EMBL/GenBank/DDBJ databases">
        <title>Characterization of two Paracoccaceae strains isolated from Phycosphere and proposal of Xinfangfangia lacusdiani sp. nov.</title>
        <authorList>
            <person name="Deng Y."/>
            <person name="Zhang Y.Q."/>
        </authorList>
    </citation>
    <scope>NUCLEOTIDE SEQUENCE [LARGE SCALE GENOMIC DNA]</scope>
    <source>
        <strain evidence="2 3">CPCC 101601</strain>
    </source>
</reference>
<evidence type="ECO:0000313" key="2">
    <source>
        <dbReference type="EMBL" id="MDQ2067889.1"/>
    </source>
</evidence>
<dbReference type="Proteomes" id="UP001239680">
    <property type="component" value="Unassembled WGS sequence"/>
</dbReference>
<dbReference type="PANTHER" id="PTHR33164">
    <property type="entry name" value="TRANSCRIPTIONAL REGULATOR, MARR FAMILY"/>
    <property type="match status" value="1"/>
</dbReference>
<dbReference type="Pfam" id="PF12802">
    <property type="entry name" value="MarR_2"/>
    <property type="match status" value="1"/>
</dbReference>
<dbReference type="PROSITE" id="PS50995">
    <property type="entry name" value="HTH_MARR_2"/>
    <property type="match status" value="1"/>
</dbReference>
<dbReference type="RefSeq" id="WP_306681600.1">
    <property type="nucleotide sequence ID" value="NZ_JAVDBT010000018.1"/>
</dbReference>
<proteinExistence type="predicted"/>
<sequence length="164" mass="18436">MTQHDEESRDVDPQLPPSFGFLDDQLSFYIRLIEMAVSRDIDRSLKDMSFSRRKGAITALFMIARHPGLRIGAFAQASQIDKSLGTKIVDELVTGGFVEKRPDEQDGRATGLYITSQGLDAADALEALVKSQSQSFFLNLMSQEEHDIVIDILRRAFQKLRTNT</sequence>
<name>A0ABU0W1P8_9RHOB</name>
<dbReference type="InterPro" id="IPR036390">
    <property type="entry name" value="WH_DNA-bd_sf"/>
</dbReference>
<gene>
    <name evidence="2" type="ORF">Q9295_16055</name>
</gene>
<evidence type="ECO:0000259" key="1">
    <source>
        <dbReference type="PROSITE" id="PS50995"/>
    </source>
</evidence>
<organism evidence="2 3">
    <name type="scientific">Pseudogemmobacter lacusdianii</name>
    <dbReference type="NCBI Taxonomy" id="3069608"/>
    <lineage>
        <taxon>Bacteria</taxon>
        <taxon>Pseudomonadati</taxon>
        <taxon>Pseudomonadota</taxon>
        <taxon>Alphaproteobacteria</taxon>
        <taxon>Rhodobacterales</taxon>
        <taxon>Paracoccaceae</taxon>
        <taxon>Pseudogemmobacter</taxon>
    </lineage>
</organism>
<dbReference type="Gene3D" id="1.10.10.10">
    <property type="entry name" value="Winged helix-like DNA-binding domain superfamily/Winged helix DNA-binding domain"/>
    <property type="match status" value="1"/>
</dbReference>
<dbReference type="SUPFAM" id="SSF46785">
    <property type="entry name" value="Winged helix' DNA-binding domain"/>
    <property type="match status" value="1"/>
</dbReference>
<dbReference type="SMART" id="SM00347">
    <property type="entry name" value="HTH_MARR"/>
    <property type="match status" value="1"/>
</dbReference>
<dbReference type="InterPro" id="IPR039422">
    <property type="entry name" value="MarR/SlyA-like"/>
</dbReference>
<protein>
    <submittedName>
        <fullName evidence="2">MarR family winged helix-turn-helix transcriptional regulator</fullName>
    </submittedName>
</protein>